<dbReference type="KEGG" id="vg:64947987"/>
<reference evidence="1 2" key="1">
    <citation type="submission" date="2018-12" db="EMBL/GenBank/DDBJ databases">
        <authorList>
            <person name="Thompson B.N."/>
            <person name="Stekardis J.M."/>
            <person name="Congleton H.K."/>
            <person name="Gaffney B.L."/>
            <person name="Staples A.K."/>
            <person name="King R.A."/>
            <person name="Rinehart C.A."/>
            <person name="Rowland N.S."/>
            <person name="Garlena R.A."/>
            <person name="Russell D.A."/>
            <person name="Pope W.H."/>
            <person name="Jacobs-Sera D."/>
            <person name="Hendrix R.W."/>
            <person name="Hatfull G.F."/>
        </authorList>
    </citation>
    <scope>NUCLEOTIDE SEQUENCE [LARGE SCALE GENOMIC DNA]</scope>
</reference>
<name>A0A3Q9R8Y0_9CAUD</name>
<dbReference type="GeneID" id="64947987"/>
<dbReference type="EMBL" id="MK284522">
    <property type="protein sequence ID" value="AZV00871.1"/>
    <property type="molecule type" value="Genomic_DNA"/>
</dbReference>
<accession>A0A3Q9R8Y0</accession>
<proteinExistence type="predicted"/>
<evidence type="ECO:0000313" key="1">
    <source>
        <dbReference type="EMBL" id="AZV00871.1"/>
    </source>
</evidence>
<protein>
    <submittedName>
        <fullName evidence="1">Uncharacterized protein</fullName>
    </submittedName>
</protein>
<sequence length="48" mass="5361">MRHRAQGRHVIFTPHNGAQTIVATTGHPDWAERIAQALNDTDPFPKEA</sequence>
<dbReference type="Proteomes" id="UP000288162">
    <property type="component" value="Segment"/>
</dbReference>
<dbReference type="RefSeq" id="YP_010064168.1">
    <property type="nucleotide sequence ID" value="NC_054813.1"/>
</dbReference>
<gene>
    <name evidence="1" type="primary">77</name>
    <name evidence="1" type="ORF">SEA_MALEC_77</name>
</gene>
<evidence type="ECO:0000313" key="2">
    <source>
        <dbReference type="Proteomes" id="UP000288162"/>
    </source>
</evidence>
<organism evidence="1 2">
    <name type="scientific">Mycobacterium phage Malec</name>
    <dbReference type="NCBI Taxonomy" id="2500574"/>
    <lineage>
        <taxon>Viruses</taxon>
        <taxon>Duplodnaviria</taxon>
        <taxon>Heunggongvirae</taxon>
        <taxon>Uroviricota</taxon>
        <taxon>Caudoviricetes</taxon>
        <taxon>Turbidovirus</taxon>
        <taxon>Turbidovirus malec</taxon>
    </lineage>
</organism>
<keyword evidence="2" id="KW-1185">Reference proteome</keyword>